<dbReference type="AlphaFoldDB" id="A0A932GP29"/>
<dbReference type="Gene3D" id="3.40.50.150">
    <property type="entry name" value="Vaccinia Virus protein VP39"/>
    <property type="match status" value="1"/>
</dbReference>
<comment type="similarity">
    <text evidence="2 7">Belongs to the methyltransferase superfamily. L-isoaspartyl/D-aspartyl protein methyltransferase family.</text>
</comment>
<reference evidence="8" key="1">
    <citation type="submission" date="2020-07" db="EMBL/GenBank/DDBJ databases">
        <title>Huge and variable diversity of episymbiotic CPR bacteria and DPANN archaea in groundwater ecosystems.</title>
        <authorList>
            <person name="He C.Y."/>
            <person name="Keren R."/>
            <person name="Whittaker M."/>
            <person name="Farag I.F."/>
            <person name="Doudna J."/>
            <person name="Cate J.H.D."/>
            <person name="Banfield J.F."/>
        </authorList>
    </citation>
    <scope>NUCLEOTIDE SEQUENCE</scope>
    <source>
        <strain evidence="8">NC_groundwater_717_Ag_S-0.2um_59_8</strain>
    </source>
</reference>
<evidence type="ECO:0000256" key="6">
    <source>
        <dbReference type="ARBA" id="ARBA00022691"/>
    </source>
</evidence>
<dbReference type="CDD" id="cd02440">
    <property type="entry name" value="AdoMet_MTases"/>
    <property type="match status" value="1"/>
</dbReference>
<dbReference type="GO" id="GO:0004719">
    <property type="term" value="F:protein-L-isoaspartate (D-aspartate) O-methyltransferase activity"/>
    <property type="evidence" value="ECO:0007669"/>
    <property type="project" value="UniProtKB-UniRule"/>
</dbReference>
<gene>
    <name evidence="7" type="primary">pcm</name>
    <name evidence="8" type="ORF">HYY65_05615</name>
</gene>
<name>A0A932GP29_UNCTE</name>
<comment type="subcellular location">
    <subcellularLocation>
        <location evidence="1 7">Cytoplasm</location>
    </subcellularLocation>
</comment>
<sequence>MDYELARNQMVELQLLQRGIRDERVLKAMRKVPRHLFVEPALRERAYGDYPLPIGEGQTISQPYMVGYMTQALDLAGTEKILEIGTGSGYQAAILAELAEQVFSIERIKSLALKARETLDSLGYRNVAIKIFDGSYGWAEQAPFDAILVTAGAPNIPPVFIDQLGEGGRLVIPVGGESYQVIHKVTKGVKGVRTQKFSNCVFVKLIGEHGWKE</sequence>
<evidence type="ECO:0000256" key="4">
    <source>
        <dbReference type="ARBA" id="ARBA00022603"/>
    </source>
</evidence>
<keyword evidence="6 7" id="KW-0949">S-adenosyl-L-methionine</keyword>
<proteinExistence type="inferred from homology"/>
<dbReference type="InterPro" id="IPR029063">
    <property type="entry name" value="SAM-dependent_MTases_sf"/>
</dbReference>
<dbReference type="NCBIfam" id="NF001453">
    <property type="entry name" value="PRK00312.1"/>
    <property type="match status" value="1"/>
</dbReference>
<feature type="active site" evidence="7">
    <location>
        <position position="61"/>
    </location>
</feature>
<evidence type="ECO:0000256" key="1">
    <source>
        <dbReference type="ARBA" id="ARBA00004496"/>
    </source>
</evidence>
<dbReference type="Proteomes" id="UP000741360">
    <property type="component" value="Unassembled WGS sequence"/>
</dbReference>
<dbReference type="InterPro" id="IPR000682">
    <property type="entry name" value="PCMT"/>
</dbReference>
<dbReference type="PANTHER" id="PTHR11579:SF0">
    <property type="entry name" value="PROTEIN-L-ISOASPARTATE(D-ASPARTATE) O-METHYLTRANSFERASE"/>
    <property type="match status" value="1"/>
</dbReference>
<dbReference type="EC" id="2.1.1.77" evidence="7"/>
<evidence type="ECO:0000256" key="7">
    <source>
        <dbReference type="HAMAP-Rule" id="MF_00090"/>
    </source>
</evidence>
<keyword evidence="3 7" id="KW-0963">Cytoplasm</keyword>
<evidence type="ECO:0000256" key="5">
    <source>
        <dbReference type="ARBA" id="ARBA00022679"/>
    </source>
</evidence>
<evidence type="ECO:0000313" key="9">
    <source>
        <dbReference type="Proteomes" id="UP000741360"/>
    </source>
</evidence>
<accession>A0A932GP29</accession>
<dbReference type="HAMAP" id="MF_00090">
    <property type="entry name" value="PIMT"/>
    <property type="match status" value="1"/>
</dbReference>
<dbReference type="GO" id="GO:0032259">
    <property type="term" value="P:methylation"/>
    <property type="evidence" value="ECO:0007669"/>
    <property type="project" value="UniProtKB-KW"/>
</dbReference>
<comment type="function">
    <text evidence="7">Catalyzes the methyl esterification of L-isoaspartyl residues in peptides and proteins that result from spontaneous decomposition of normal L-aspartyl and L-asparaginyl residues. It plays a role in the repair and/or degradation of damaged proteins.</text>
</comment>
<dbReference type="GO" id="GO:0005737">
    <property type="term" value="C:cytoplasm"/>
    <property type="evidence" value="ECO:0007669"/>
    <property type="project" value="UniProtKB-SubCell"/>
</dbReference>
<dbReference type="SUPFAM" id="SSF53335">
    <property type="entry name" value="S-adenosyl-L-methionine-dependent methyltransferases"/>
    <property type="match status" value="1"/>
</dbReference>
<dbReference type="EMBL" id="JACPSX010000102">
    <property type="protein sequence ID" value="MBI3014534.1"/>
    <property type="molecule type" value="Genomic_DNA"/>
</dbReference>
<dbReference type="GO" id="GO:0030091">
    <property type="term" value="P:protein repair"/>
    <property type="evidence" value="ECO:0007669"/>
    <property type="project" value="UniProtKB-UniRule"/>
</dbReference>
<organism evidence="8 9">
    <name type="scientific">Tectimicrobiota bacterium</name>
    <dbReference type="NCBI Taxonomy" id="2528274"/>
    <lineage>
        <taxon>Bacteria</taxon>
        <taxon>Pseudomonadati</taxon>
        <taxon>Nitrospinota/Tectimicrobiota group</taxon>
        <taxon>Candidatus Tectimicrobiota</taxon>
    </lineage>
</organism>
<keyword evidence="4 7" id="KW-0489">Methyltransferase</keyword>
<dbReference type="Pfam" id="PF01135">
    <property type="entry name" value="PCMT"/>
    <property type="match status" value="1"/>
</dbReference>
<evidence type="ECO:0000256" key="2">
    <source>
        <dbReference type="ARBA" id="ARBA00005369"/>
    </source>
</evidence>
<dbReference type="FunFam" id="3.40.50.150:FF:000010">
    <property type="entry name" value="Protein-L-isoaspartate O-methyltransferase"/>
    <property type="match status" value="1"/>
</dbReference>
<dbReference type="NCBIfam" id="TIGR00080">
    <property type="entry name" value="pimt"/>
    <property type="match status" value="1"/>
</dbReference>
<evidence type="ECO:0000313" key="8">
    <source>
        <dbReference type="EMBL" id="MBI3014534.1"/>
    </source>
</evidence>
<evidence type="ECO:0000256" key="3">
    <source>
        <dbReference type="ARBA" id="ARBA00022490"/>
    </source>
</evidence>
<keyword evidence="5 7" id="KW-0808">Transferase</keyword>
<protein>
    <recommendedName>
        <fullName evidence="7">Protein-L-isoaspartate O-methyltransferase</fullName>
        <ecNumber evidence="7">2.1.1.77</ecNumber>
    </recommendedName>
    <alternativeName>
        <fullName evidence="7">L-isoaspartyl protein carboxyl methyltransferase</fullName>
    </alternativeName>
    <alternativeName>
        <fullName evidence="7">Protein L-isoaspartyl methyltransferase</fullName>
    </alternativeName>
    <alternativeName>
        <fullName evidence="7">Protein-beta-aspartate methyltransferase</fullName>
        <shortName evidence="7">PIMT</shortName>
    </alternativeName>
</protein>
<comment type="catalytic activity">
    <reaction evidence="7">
        <text>[protein]-L-isoaspartate + S-adenosyl-L-methionine = [protein]-L-isoaspartate alpha-methyl ester + S-adenosyl-L-homocysteine</text>
        <dbReference type="Rhea" id="RHEA:12705"/>
        <dbReference type="Rhea" id="RHEA-COMP:12143"/>
        <dbReference type="Rhea" id="RHEA-COMP:12144"/>
        <dbReference type="ChEBI" id="CHEBI:57856"/>
        <dbReference type="ChEBI" id="CHEBI:59789"/>
        <dbReference type="ChEBI" id="CHEBI:90596"/>
        <dbReference type="ChEBI" id="CHEBI:90598"/>
        <dbReference type="EC" id="2.1.1.77"/>
    </reaction>
</comment>
<dbReference type="PANTHER" id="PTHR11579">
    <property type="entry name" value="PROTEIN-L-ISOASPARTATE O-METHYLTRANSFERASE"/>
    <property type="match status" value="1"/>
</dbReference>
<comment type="caution">
    <text evidence="8">The sequence shown here is derived from an EMBL/GenBank/DDBJ whole genome shotgun (WGS) entry which is preliminary data.</text>
</comment>